<dbReference type="PRINTS" id="PR00463">
    <property type="entry name" value="EP450I"/>
</dbReference>
<evidence type="ECO:0000313" key="12">
    <source>
        <dbReference type="Proteomes" id="UP000030651"/>
    </source>
</evidence>
<dbReference type="OMA" id="NHPDGMK"/>
<comment type="similarity">
    <text evidence="2 9">Belongs to the cytochrome P450 family.</text>
</comment>
<dbReference type="OrthoDB" id="1470350at2759"/>
<keyword evidence="10" id="KW-0472">Membrane</keyword>
<dbReference type="InterPro" id="IPR036396">
    <property type="entry name" value="Cyt_P450_sf"/>
</dbReference>
<proteinExistence type="inferred from homology"/>
<evidence type="ECO:0000256" key="5">
    <source>
        <dbReference type="ARBA" id="ARBA00023002"/>
    </source>
</evidence>
<dbReference type="PANTHER" id="PTHR24305:SF230">
    <property type="entry name" value="P450, PUTATIVE (EUROFUNG)-RELATED"/>
    <property type="match status" value="1"/>
</dbReference>
<evidence type="ECO:0000256" key="8">
    <source>
        <dbReference type="PIRSR" id="PIRSR602401-1"/>
    </source>
</evidence>
<dbReference type="InterPro" id="IPR017972">
    <property type="entry name" value="Cyt_P450_CS"/>
</dbReference>
<accession>W3XER1</accession>
<name>W3XER1_PESFW</name>
<dbReference type="GeneID" id="19270781"/>
<sequence length="505" mass="57315">MAAYLNIPRLPAELHTSALVLVLIATVGYFTCTAVFTLFFHPLSRVPGPKLFAISPIPQALMQCEGYAHKRILALHKKYGPIVRTAPNSVSIQDANVWKELMSHRKSGEKENQKHPSFYDDLLPHSVITADSEDHARMRKIMSHGFSAQGMQNQEPIIRSHIDLLFRRMKEHSDAGKPVNVVNWYNYTTFDVIGDLAFGEPFGCLETSNYHYWVSMIFEQLPQAQILSQLRRAYPLVGSLLGSVLRLLAFKKIKVNRDLTELKVRKRVALESMRPDFMDSMLGEDTDGTPRMSFEELCGNANLLIIAGSETTASTLAGVTALLCTHPDVLSKLCDEVRSRFATDADITLVSVQQLDYMLAVLNEALRIYPAAAGSIPRVIRQGGQTLCGYYLPENTIVDVWFWTMFRNPQHWVSAESFIPERWTGDPRFDSDDKAAFQPFSFGARNCLGKNLAYAEMRLILAKLIWNYDIELVNQDDRNWTQNQRFHILWAQPPLNVYLKARKVS</sequence>
<dbReference type="GO" id="GO:0004497">
    <property type="term" value="F:monooxygenase activity"/>
    <property type="evidence" value="ECO:0007669"/>
    <property type="project" value="UniProtKB-KW"/>
</dbReference>
<protein>
    <recommendedName>
        <fullName evidence="13">Isotrichodermin C-15 hydroxylase</fullName>
    </recommendedName>
</protein>
<evidence type="ECO:0000256" key="3">
    <source>
        <dbReference type="ARBA" id="ARBA00022617"/>
    </source>
</evidence>
<organism evidence="11 12">
    <name type="scientific">Pestalotiopsis fici (strain W106-1 / CGMCC3.15140)</name>
    <dbReference type="NCBI Taxonomy" id="1229662"/>
    <lineage>
        <taxon>Eukaryota</taxon>
        <taxon>Fungi</taxon>
        <taxon>Dikarya</taxon>
        <taxon>Ascomycota</taxon>
        <taxon>Pezizomycotina</taxon>
        <taxon>Sordariomycetes</taxon>
        <taxon>Xylariomycetidae</taxon>
        <taxon>Amphisphaeriales</taxon>
        <taxon>Sporocadaceae</taxon>
        <taxon>Pestalotiopsis</taxon>
    </lineage>
</organism>
<evidence type="ECO:0000313" key="11">
    <source>
        <dbReference type="EMBL" id="ETS83892.1"/>
    </source>
</evidence>
<evidence type="ECO:0008006" key="13">
    <source>
        <dbReference type="Google" id="ProtNLM"/>
    </source>
</evidence>
<evidence type="ECO:0000256" key="2">
    <source>
        <dbReference type="ARBA" id="ARBA00010617"/>
    </source>
</evidence>
<evidence type="ECO:0000256" key="6">
    <source>
        <dbReference type="ARBA" id="ARBA00023004"/>
    </source>
</evidence>
<dbReference type="GO" id="GO:0016705">
    <property type="term" value="F:oxidoreductase activity, acting on paired donors, with incorporation or reduction of molecular oxygen"/>
    <property type="evidence" value="ECO:0007669"/>
    <property type="project" value="InterPro"/>
</dbReference>
<dbReference type="InParanoid" id="W3XER1"/>
<dbReference type="Pfam" id="PF00067">
    <property type="entry name" value="p450"/>
    <property type="match status" value="1"/>
</dbReference>
<keyword evidence="10" id="KW-0812">Transmembrane</keyword>
<dbReference type="HOGENOM" id="CLU_001570_14_11_1"/>
<evidence type="ECO:0000256" key="9">
    <source>
        <dbReference type="RuleBase" id="RU000461"/>
    </source>
</evidence>
<gene>
    <name evidence="11" type="ORF">PFICI_05768</name>
</gene>
<feature type="binding site" description="axial binding residue" evidence="8">
    <location>
        <position position="447"/>
    </location>
    <ligand>
        <name>heme</name>
        <dbReference type="ChEBI" id="CHEBI:30413"/>
    </ligand>
    <ligandPart>
        <name>Fe</name>
        <dbReference type="ChEBI" id="CHEBI:18248"/>
    </ligandPart>
</feature>
<keyword evidence="4 8" id="KW-0479">Metal-binding</keyword>
<dbReference type="AlphaFoldDB" id="W3XER1"/>
<dbReference type="SUPFAM" id="SSF48264">
    <property type="entry name" value="Cytochrome P450"/>
    <property type="match status" value="1"/>
</dbReference>
<dbReference type="CDD" id="cd11058">
    <property type="entry name" value="CYP60B-like"/>
    <property type="match status" value="1"/>
</dbReference>
<feature type="transmembrane region" description="Helical" evidence="10">
    <location>
        <begin position="18"/>
        <end position="40"/>
    </location>
</feature>
<keyword evidence="3 8" id="KW-0349">Heme</keyword>
<evidence type="ECO:0000256" key="1">
    <source>
        <dbReference type="ARBA" id="ARBA00001971"/>
    </source>
</evidence>
<keyword evidence="10" id="KW-1133">Transmembrane helix</keyword>
<dbReference type="Proteomes" id="UP000030651">
    <property type="component" value="Unassembled WGS sequence"/>
</dbReference>
<dbReference type="InterPro" id="IPR050121">
    <property type="entry name" value="Cytochrome_P450_monoxygenase"/>
</dbReference>
<keyword evidence="6 8" id="KW-0408">Iron</keyword>
<dbReference type="InterPro" id="IPR001128">
    <property type="entry name" value="Cyt_P450"/>
</dbReference>
<evidence type="ECO:0000256" key="10">
    <source>
        <dbReference type="SAM" id="Phobius"/>
    </source>
</evidence>
<dbReference type="KEGG" id="pfy:PFICI_05768"/>
<dbReference type="eggNOG" id="KOG0158">
    <property type="taxonomic scope" value="Eukaryota"/>
</dbReference>
<dbReference type="PANTHER" id="PTHR24305">
    <property type="entry name" value="CYTOCHROME P450"/>
    <property type="match status" value="1"/>
</dbReference>
<dbReference type="GO" id="GO:0005506">
    <property type="term" value="F:iron ion binding"/>
    <property type="evidence" value="ECO:0007669"/>
    <property type="project" value="InterPro"/>
</dbReference>
<dbReference type="GO" id="GO:0020037">
    <property type="term" value="F:heme binding"/>
    <property type="evidence" value="ECO:0007669"/>
    <property type="project" value="InterPro"/>
</dbReference>
<reference evidence="12" key="1">
    <citation type="journal article" date="2015" name="BMC Genomics">
        <title>Genomic and transcriptomic analysis of the endophytic fungus Pestalotiopsis fici reveals its lifestyle and high potential for synthesis of natural products.</title>
        <authorList>
            <person name="Wang X."/>
            <person name="Zhang X."/>
            <person name="Liu L."/>
            <person name="Xiang M."/>
            <person name="Wang W."/>
            <person name="Sun X."/>
            <person name="Che Y."/>
            <person name="Guo L."/>
            <person name="Liu G."/>
            <person name="Guo L."/>
            <person name="Wang C."/>
            <person name="Yin W.B."/>
            <person name="Stadler M."/>
            <person name="Zhang X."/>
            <person name="Liu X."/>
        </authorList>
    </citation>
    <scope>NUCLEOTIDE SEQUENCE [LARGE SCALE GENOMIC DNA]</scope>
    <source>
        <strain evidence="12">W106-1 / CGMCC3.15140</strain>
    </source>
</reference>
<dbReference type="EMBL" id="KI912111">
    <property type="protein sequence ID" value="ETS83892.1"/>
    <property type="molecule type" value="Genomic_DNA"/>
</dbReference>
<dbReference type="InterPro" id="IPR002401">
    <property type="entry name" value="Cyt_P450_E_grp-I"/>
</dbReference>
<keyword evidence="12" id="KW-1185">Reference proteome</keyword>
<dbReference type="PROSITE" id="PS00086">
    <property type="entry name" value="CYTOCHROME_P450"/>
    <property type="match status" value="1"/>
</dbReference>
<keyword evidence="7 9" id="KW-0503">Monooxygenase</keyword>
<dbReference type="RefSeq" id="XP_007832540.1">
    <property type="nucleotide sequence ID" value="XM_007834349.1"/>
</dbReference>
<evidence type="ECO:0000256" key="4">
    <source>
        <dbReference type="ARBA" id="ARBA00022723"/>
    </source>
</evidence>
<comment type="cofactor">
    <cofactor evidence="1 8">
        <name>heme</name>
        <dbReference type="ChEBI" id="CHEBI:30413"/>
    </cofactor>
</comment>
<dbReference type="Gene3D" id="1.10.630.10">
    <property type="entry name" value="Cytochrome P450"/>
    <property type="match status" value="1"/>
</dbReference>
<dbReference type="PRINTS" id="PR00385">
    <property type="entry name" value="P450"/>
</dbReference>
<evidence type="ECO:0000256" key="7">
    <source>
        <dbReference type="ARBA" id="ARBA00023033"/>
    </source>
</evidence>
<keyword evidence="5 9" id="KW-0560">Oxidoreductase</keyword>